<dbReference type="GO" id="GO:0005829">
    <property type="term" value="C:cytosol"/>
    <property type="evidence" value="ECO:0007669"/>
    <property type="project" value="TreeGrafter"/>
</dbReference>
<dbReference type="EC" id="2.7.7.7" evidence="4"/>
<evidence type="ECO:0000313" key="5">
    <source>
        <dbReference type="Proteomes" id="UP000006732"/>
    </source>
</evidence>
<dbReference type="Pfam" id="PF00929">
    <property type="entry name" value="RNase_T"/>
    <property type="match status" value="1"/>
</dbReference>
<keyword evidence="4" id="KW-0808">Transferase</keyword>
<keyword evidence="4" id="KW-0548">Nucleotidyltransferase</keyword>
<protein>
    <submittedName>
        <fullName evidence="4">DNA-directed DNA polymerase</fullName>
        <ecNumber evidence="4">2.7.7.7</ecNumber>
    </submittedName>
</protein>
<dbReference type="Gene3D" id="3.30.420.10">
    <property type="entry name" value="Ribonuclease H-like superfamily/Ribonuclease H"/>
    <property type="match status" value="1"/>
</dbReference>
<dbReference type="PANTHER" id="PTHR30231:SF37">
    <property type="entry name" value="EXODEOXYRIBONUCLEASE 10"/>
    <property type="match status" value="1"/>
</dbReference>
<dbReference type="OrthoDB" id="9804290at2"/>
<dbReference type="eggNOG" id="COG0847">
    <property type="taxonomic scope" value="Bacteria"/>
</dbReference>
<dbReference type="EMBL" id="CP000482">
    <property type="protein sequence ID" value="ABK99953.1"/>
    <property type="molecule type" value="Genomic_DNA"/>
</dbReference>
<dbReference type="GO" id="GO:0045004">
    <property type="term" value="P:DNA replication proofreading"/>
    <property type="evidence" value="ECO:0007669"/>
    <property type="project" value="TreeGrafter"/>
</dbReference>
<keyword evidence="4" id="KW-0239">DNA-directed DNA polymerase</keyword>
<dbReference type="GO" id="GO:0003887">
    <property type="term" value="F:DNA-directed DNA polymerase activity"/>
    <property type="evidence" value="ECO:0007669"/>
    <property type="project" value="UniProtKB-KW"/>
</dbReference>
<reference evidence="4 5" key="1">
    <citation type="submission" date="2006-10" db="EMBL/GenBank/DDBJ databases">
        <title>Complete sequence of chromosome of Pelobacter propionicus DSM 2379.</title>
        <authorList>
            <consortium name="US DOE Joint Genome Institute"/>
            <person name="Copeland A."/>
            <person name="Lucas S."/>
            <person name="Lapidus A."/>
            <person name="Barry K."/>
            <person name="Detter J.C."/>
            <person name="Glavina del Rio T."/>
            <person name="Hammon N."/>
            <person name="Israni S."/>
            <person name="Dalin E."/>
            <person name="Tice H."/>
            <person name="Pitluck S."/>
            <person name="Saunders E."/>
            <person name="Brettin T."/>
            <person name="Bruce D."/>
            <person name="Han C."/>
            <person name="Tapia R."/>
            <person name="Schmutz J."/>
            <person name="Larimer F."/>
            <person name="Land M."/>
            <person name="Hauser L."/>
            <person name="Kyrpides N."/>
            <person name="Kim E."/>
            <person name="Lovley D."/>
            <person name="Richardson P."/>
        </authorList>
    </citation>
    <scope>NUCLEOTIDE SEQUENCE [LARGE SCALE GENOMIC DNA]</scope>
    <source>
        <strain evidence="5">DSM 2379 / NBRC 103807 / OttBd1</strain>
    </source>
</reference>
<dbReference type="PANTHER" id="PTHR30231">
    <property type="entry name" value="DNA POLYMERASE III SUBUNIT EPSILON"/>
    <property type="match status" value="1"/>
</dbReference>
<evidence type="ECO:0000256" key="2">
    <source>
        <dbReference type="ARBA" id="ARBA00026073"/>
    </source>
</evidence>
<dbReference type="KEGG" id="ppd:Ppro_2346"/>
<name>A1ARI3_PELPD</name>
<dbReference type="InterPro" id="IPR036397">
    <property type="entry name" value="RNaseH_sf"/>
</dbReference>
<dbReference type="RefSeq" id="WP_011736209.1">
    <property type="nucleotide sequence ID" value="NC_008609.1"/>
</dbReference>
<dbReference type="FunFam" id="3.30.420.10:FF:000045">
    <property type="entry name" value="3'-5' exonuclease DinG"/>
    <property type="match status" value="1"/>
</dbReference>
<dbReference type="InterPro" id="IPR012337">
    <property type="entry name" value="RNaseH-like_sf"/>
</dbReference>
<dbReference type="GO" id="GO:0008408">
    <property type="term" value="F:3'-5' exonuclease activity"/>
    <property type="evidence" value="ECO:0007669"/>
    <property type="project" value="TreeGrafter"/>
</dbReference>
<dbReference type="Proteomes" id="UP000006732">
    <property type="component" value="Chromosome"/>
</dbReference>
<dbReference type="SMART" id="SM00479">
    <property type="entry name" value="EXOIII"/>
    <property type="match status" value="1"/>
</dbReference>
<evidence type="ECO:0000313" key="4">
    <source>
        <dbReference type="EMBL" id="ABK99953.1"/>
    </source>
</evidence>
<evidence type="ECO:0000256" key="1">
    <source>
        <dbReference type="ARBA" id="ARBA00025483"/>
    </source>
</evidence>
<comment type="function">
    <text evidence="1">DNA polymerase III is a complex, multichain enzyme responsible for most of the replicative synthesis in bacteria. The epsilon subunit contain the editing function and is a proofreading 3'-5' exonuclease.</text>
</comment>
<keyword evidence="5" id="KW-1185">Reference proteome</keyword>
<dbReference type="HOGENOM" id="CLU_047806_13_1_7"/>
<dbReference type="InterPro" id="IPR006054">
    <property type="entry name" value="DnaQ"/>
</dbReference>
<dbReference type="GO" id="GO:0003677">
    <property type="term" value="F:DNA binding"/>
    <property type="evidence" value="ECO:0007669"/>
    <property type="project" value="InterPro"/>
</dbReference>
<dbReference type="AlphaFoldDB" id="A1ARI3"/>
<proteinExistence type="predicted"/>
<dbReference type="CDD" id="cd06127">
    <property type="entry name" value="DEDDh"/>
    <property type="match status" value="1"/>
</dbReference>
<dbReference type="InterPro" id="IPR013520">
    <property type="entry name" value="Ribonucl_H"/>
</dbReference>
<accession>A1ARI3</accession>
<dbReference type="SUPFAM" id="SSF53098">
    <property type="entry name" value="Ribonuclease H-like"/>
    <property type="match status" value="1"/>
</dbReference>
<dbReference type="NCBIfam" id="TIGR00573">
    <property type="entry name" value="dnaq"/>
    <property type="match status" value="1"/>
</dbReference>
<dbReference type="STRING" id="338966.Ppro_2346"/>
<evidence type="ECO:0000259" key="3">
    <source>
        <dbReference type="SMART" id="SM00479"/>
    </source>
</evidence>
<comment type="subunit">
    <text evidence="2">DNA polymerase III contains a core (composed of alpha, epsilon and theta chains) that associates with a tau subunit. This core dimerizes to form the POLIII' complex. PolIII' associates with the gamma complex (composed of gamma, delta, delta', psi and chi chains) and with the beta chain to form the complete DNA polymerase III complex.</text>
</comment>
<gene>
    <name evidence="4" type="ordered locus">Ppro_2346</name>
</gene>
<organism evidence="4 5">
    <name type="scientific">Pelobacter propionicus (strain DSM 2379 / NBRC 103807 / OttBd1)</name>
    <dbReference type="NCBI Taxonomy" id="338966"/>
    <lineage>
        <taxon>Bacteria</taxon>
        <taxon>Pseudomonadati</taxon>
        <taxon>Thermodesulfobacteriota</taxon>
        <taxon>Desulfuromonadia</taxon>
        <taxon>Desulfuromonadales</taxon>
        <taxon>Desulfuromonadaceae</taxon>
        <taxon>Pelobacter</taxon>
    </lineage>
</organism>
<feature type="domain" description="Exonuclease" evidence="3">
    <location>
        <begin position="4"/>
        <end position="170"/>
    </location>
</feature>
<sequence>MESGLAVVDVETSGLSPRGGGRVIEVAAVLLREGKVVGELESLLRVNCSIHPAAARVHGIGWEMLRHAPEPEDVWRRFLSFVGRRPLVAHNAPFDMGFIRHELALLGLPLANRSICTLRMARRRFPELASHRLEALARHLLGSIPEDCRLHRALGDARLAARVWLAMNEP</sequence>